<evidence type="ECO:0000313" key="7">
    <source>
        <dbReference type="Proteomes" id="UP000275408"/>
    </source>
</evidence>
<evidence type="ECO:0000259" key="5">
    <source>
        <dbReference type="SMART" id="SM00423"/>
    </source>
</evidence>
<dbReference type="PANTHER" id="PTHR15191">
    <property type="entry name" value="PROTEIN CBG20567"/>
    <property type="match status" value="1"/>
</dbReference>
<dbReference type="GO" id="GO:0005634">
    <property type="term" value="C:nucleus"/>
    <property type="evidence" value="ECO:0007669"/>
    <property type="project" value="TreeGrafter"/>
</dbReference>
<dbReference type="OrthoDB" id="5829916at2759"/>
<evidence type="ECO:0000313" key="6">
    <source>
        <dbReference type="EMBL" id="RMX56714.1"/>
    </source>
</evidence>
<comment type="caution">
    <text evidence="6">The sequence shown here is derived from an EMBL/GenBank/DDBJ whole genome shotgun (WGS) entry which is preliminary data.</text>
</comment>
<evidence type="ECO:0000256" key="4">
    <source>
        <dbReference type="SAM" id="SignalP"/>
    </source>
</evidence>
<name>A0A3M6UT06_POCDA</name>
<reference evidence="6 7" key="1">
    <citation type="journal article" date="2018" name="Sci. Rep.">
        <title>Comparative analysis of the Pocillopora damicornis genome highlights role of immune system in coral evolution.</title>
        <authorList>
            <person name="Cunning R."/>
            <person name="Bay R.A."/>
            <person name="Gillette P."/>
            <person name="Baker A.C."/>
            <person name="Traylor-Knowles N."/>
        </authorList>
    </citation>
    <scope>NUCLEOTIDE SEQUENCE [LARGE SCALE GENOMIC DNA]</scope>
    <source>
        <strain evidence="6">RSMAS</strain>
        <tissue evidence="6">Whole animal</tissue>
    </source>
</reference>
<dbReference type="GO" id="GO:0005737">
    <property type="term" value="C:cytoplasm"/>
    <property type="evidence" value="ECO:0007669"/>
    <property type="project" value="TreeGrafter"/>
</dbReference>
<evidence type="ECO:0000256" key="1">
    <source>
        <dbReference type="ARBA" id="ARBA00023180"/>
    </source>
</evidence>
<accession>A0A3M6UT06</accession>
<dbReference type="EMBL" id="RCHS01000820">
    <property type="protein sequence ID" value="RMX56714.1"/>
    <property type="molecule type" value="Genomic_DNA"/>
</dbReference>
<feature type="domain" description="PSI" evidence="5">
    <location>
        <begin position="31"/>
        <end position="72"/>
    </location>
</feature>
<proteinExistence type="predicted"/>
<dbReference type="InterPro" id="IPR052304">
    <property type="entry name" value="PTTG1IP"/>
</dbReference>
<gene>
    <name evidence="6" type="ORF">pdam_00015775</name>
</gene>
<keyword evidence="1" id="KW-0325">Glycoprotein</keyword>
<keyword evidence="3" id="KW-0812">Transmembrane</keyword>
<evidence type="ECO:0000256" key="2">
    <source>
        <dbReference type="SAM" id="MobiDB-lite"/>
    </source>
</evidence>
<evidence type="ECO:0000256" key="3">
    <source>
        <dbReference type="SAM" id="Phobius"/>
    </source>
</evidence>
<keyword evidence="7" id="KW-1185">Reference proteome</keyword>
<dbReference type="GO" id="GO:0006606">
    <property type="term" value="P:protein import into nucleus"/>
    <property type="evidence" value="ECO:0007669"/>
    <property type="project" value="TreeGrafter"/>
</dbReference>
<feature type="transmembrane region" description="Helical" evidence="3">
    <location>
        <begin position="83"/>
        <end position="111"/>
    </location>
</feature>
<dbReference type="AlphaFoldDB" id="A0A3M6UT06"/>
<dbReference type="InterPro" id="IPR016201">
    <property type="entry name" value="PSI"/>
</dbReference>
<feature type="chain" id="PRO_5017958543" description="PSI domain-containing protein" evidence="4">
    <location>
        <begin position="28"/>
        <end position="175"/>
    </location>
</feature>
<feature type="signal peptide" evidence="4">
    <location>
        <begin position="1"/>
        <end position="27"/>
    </location>
</feature>
<dbReference type="PANTHER" id="PTHR15191:SF3">
    <property type="entry name" value="PITUITARY TUMOR-TRANSFORMING GENE PROTEIN-BINDING FACTOR"/>
    <property type="match status" value="1"/>
</dbReference>
<keyword evidence="3" id="KW-1133">Transmembrane helix</keyword>
<sequence>MKVDQCVFVLLWAIAFVVCFTFPYSAAAGEDCTNFNKSCSDCTGHSQCYWCSSTEACIKYPGWTKIVPRNCPSKKWFYGQCRISGYVLIILVPSLVGAFLLFLGCCIYCCCCRQCNKCKKKRMDKEDAKLKRKREEMTALHSQKRSEREIKRDEIRKKYGLRPGSSGYQRIEDNP</sequence>
<dbReference type="Proteomes" id="UP000275408">
    <property type="component" value="Unassembled WGS sequence"/>
</dbReference>
<organism evidence="6 7">
    <name type="scientific">Pocillopora damicornis</name>
    <name type="common">Cauliflower coral</name>
    <name type="synonym">Millepora damicornis</name>
    <dbReference type="NCBI Taxonomy" id="46731"/>
    <lineage>
        <taxon>Eukaryota</taxon>
        <taxon>Metazoa</taxon>
        <taxon>Cnidaria</taxon>
        <taxon>Anthozoa</taxon>
        <taxon>Hexacorallia</taxon>
        <taxon>Scleractinia</taxon>
        <taxon>Astrocoeniina</taxon>
        <taxon>Pocilloporidae</taxon>
        <taxon>Pocillopora</taxon>
    </lineage>
</organism>
<feature type="compositionally biased region" description="Basic and acidic residues" evidence="2">
    <location>
        <begin position="134"/>
        <end position="157"/>
    </location>
</feature>
<protein>
    <recommendedName>
        <fullName evidence="5">PSI domain-containing protein</fullName>
    </recommendedName>
</protein>
<dbReference type="SMART" id="SM00423">
    <property type="entry name" value="PSI"/>
    <property type="match status" value="1"/>
</dbReference>
<keyword evidence="4" id="KW-0732">Signal</keyword>
<keyword evidence="3" id="KW-0472">Membrane</keyword>
<feature type="region of interest" description="Disordered" evidence="2">
    <location>
        <begin position="134"/>
        <end position="175"/>
    </location>
</feature>